<dbReference type="PANTHER" id="PTHR32089:SF112">
    <property type="entry name" value="LYSOZYME-LIKE PROTEIN-RELATED"/>
    <property type="match status" value="1"/>
</dbReference>
<dbReference type="PROSITE" id="PS50111">
    <property type="entry name" value="CHEMOTAXIS_TRANSDUC_2"/>
    <property type="match status" value="1"/>
</dbReference>
<keyword evidence="6" id="KW-1133">Transmembrane helix</keyword>
<name>A0A0H2MZ35_9PROT</name>
<dbReference type="EMBL" id="LAQL01000003">
    <property type="protein sequence ID" value="KLN61940.1"/>
    <property type="molecule type" value="Genomic_DNA"/>
</dbReference>
<dbReference type="SMART" id="SM00283">
    <property type="entry name" value="MA"/>
    <property type="match status" value="1"/>
</dbReference>
<evidence type="ECO:0000256" key="2">
    <source>
        <dbReference type="ARBA" id="ARBA00022519"/>
    </source>
</evidence>
<dbReference type="GO" id="GO:0005886">
    <property type="term" value="C:plasma membrane"/>
    <property type="evidence" value="ECO:0007669"/>
    <property type="project" value="UniProtKB-SubCell"/>
</dbReference>
<dbReference type="Gene3D" id="3.30.450.20">
    <property type="entry name" value="PAS domain"/>
    <property type="match status" value="2"/>
</dbReference>
<dbReference type="InterPro" id="IPR000727">
    <property type="entry name" value="T_SNARE_dom"/>
</dbReference>
<dbReference type="SUPFAM" id="SSF58104">
    <property type="entry name" value="Methyl-accepting chemotaxis protein (MCP) signaling domain"/>
    <property type="match status" value="1"/>
</dbReference>
<evidence type="ECO:0008006" key="12">
    <source>
        <dbReference type="Google" id="ProtNLM"/>
    </source>
</evidence>
<dbReference type="Proteomes" id="UP000035444">
    <property type="component" value="Unassembled WGS sequence"/>
</dbReference>
<proteinExistence type="inferred from homology"/>
<keyword evidence="2" id="KW-0997">Cell inner membrane</keyword>
<gene>
    <name evidence="10" type="ORF">WH96_05150</name>
</gene>
<sequence>MPKIFSKSFNLTGKILTSVVITLAIGLTATTAFVVKESQDAILDVAEKHGQELAGNIGSQVKADIDVAMTASRTMAETFLAYHRAGIKDRNVYREALKGITLNNPDFAAVWSGWEPNALDGKDADFANTPESNASGRFIDLWFLKNATDLGVRGLNIDKGETADWYDGPRKAMAEVITEPYSMELAKDEGTEEFLATSVVVPLIQDSKFIGTVGIDFNLKEVQDKISEIRPYEEGIVTLITNNGVWAAYPDGEQIGKPIEESSPQLQDYKDFIAKGQNASWINYSNELGKEALYVLVPLTVGHSKTPWSIAAIMPLDKVQDGATSVRNNMIIAAVVLTLLMALIIAVLITVLMSKPLKNITGVIEVLSRDETDVEIKDQQRSDEIGVLAKALEHFRNKLIQVRDLQSEQVEKDRKAEQERRDTLLGIANQFEEQVQGVVGNVSSSSDHLLTSAESMSAVTDNVSKQTTVVSTATEEASANVATVASATEELSASIGEINAQITRAVSVSQEAVQEADRANAKVQGLSNAALKIGDVIKLISDIAEQTNLLALNATIEAARAGDAGKGFAVVASEVKSLANQTAKATEEITSQISGIQDETDASVEAIGGIGNTISQISEISTVIASAMEEQGAATQEISRNVQEAAAGTSEVTRSITEVNSNIEEAGNVAQSVLTAAQTLQDDAAVLTRQVDEFMNQIRAS</sequence>
<dbReference type="Gene3D" id="6.10.340.10">
    <property type="match status" value="1"/>
</dbReference>
<evidence type="ECO:0000313" key="11">
    <source>
        <dbReference type="Proteomes" id="UP000035444"/>
    </source>
</evidence>
<comment type="caution">
    <text evidence="10">The sequence shown here is derived from an EMBL/GenBank/DDBJ whole genome shotgun (WGS) entry which is preliminary data.</text>
</comment>
<dbReference type="CDD" id="cd12913">
    <property type="entry name" value="PDC1_MCP_like"/>
    <property type="match status" value="1"/>
</dbReference>
<evidence type="ECO:0000256" key="4">
    <source>
        <dbReference type="ARBA" id="ARBA00029447"/>
    </source>
</evidence>
<evidence type="ECO:0000256" key="1">
    <source>
        <dbReference type="ARBA" id="ARBA00004429"/>
    </source>
</evidence>
<accession>A0A0H2MZ35</accession>
<dbReference type="Pfam" id="PF00015">
    <property type="entry name" value="MCPsignal"/>
    <property type="match status" value="1"/>
</dbReference>
<evidence type="ECO:0000313" key="10">
    <source>
        <dbReference type="EMBL" id="KLN61940.1"/>
    </source>
</evidence>
<evidence type="ECO:0000259" key="7">
    <source>
        <dbReference type="PROSITE" id="PS50111"/>
    </source>
</evidence>
<feature type="domain" description="T-SNARE coiled-coil homology" evidence="8">
    <location>
        <begin position="597"/>
        <end position="659"/>
    </location>
</feature>
<evidence type="ECO:0000259" key="9">
    <source>
        <dbReference type="PROSITE" id="PS50885"/>
    </source>
</evidence>
<dbReference type="PROSITE" id="PS50192">
    <property type="entry name" value="T_SNARE"/>
    <property type="match status" value="1"/>
</dbReference>
<evidence type="ECO:0000256" key="3">
    <source>
        <dbReference type="ARBA" id="ARBA00023224"/>
    </source>
</evidence>
<dbReference type="STRING" id="1489064.WH96_05150"/>
<dbReference type="RefSeq" id="WP_047763313.1">
    <property type="nucleotide sequence ID" value="NZ_LAQL01000003.1"/>
</dbReference>
<evidence type="ECO:0000256" key="6">
    <source>
        <dbReference type="SAM" id="Phobius"/>
    </source>
</evidence>
<evidence type="ECO:0000259" key="8">
    <source>
        <dbReference type="PROSITE" id="PS50192"/>
    </source>
</evidence>
<reference evidence="10 11" key="1">
    <citation type="submission" date="2015-03" db="EMBL/GenBank/DDBJ databases">
        <title>Genome Sequence of Kiloniella spongiae MEBiC09566, isolated from a marine sponge.</title>
        <authorList>
            <person name="Shao Z."/>
            <person name="Wang L."/>
            <person name="Li X."/>
        </authorList>
    </citation>
    <scope>NUCLEOTIDE SEQUENCE [LARGE SCALE GENOMIC DNA]</scope>
    <source>
        <strain evidence="10 11">MEBiC09566</strain>
    </source>
</reference>
<dbReference type="PROSITE" id="PS50885">
    <property type="entry name" value="HAMP"/>
    <property type="match status" value="1"/>
</dbReference>
<comment type="subcellular location">
    <subcellularLocation>
        <location evidence="1">Cell inner membrane</location>
        <topology evidence="1">Multi-pass membrane protein</topology>
    </subcellularLocation>
</comment>
<dbReference type="PATRIC" id="fig|1489064.4.peg.2238"/>
<keyword evidence="3 5" id="KW-0807">Transducer</keyword>
<protein>
    <recommendedName>
        <fullName evidence="12">Chemotaxis protein</fullName>
    </recommendedName>
</protein>
<dbReference type="SMART" id="SM00304">
    <property type="entry name" value="HAMP"/>
    <property type="match status" value="1"/>
</dbReference>
<dbReference type="CDD" id="cd06225">
    <property type="entry name" value="HAMP"/>
    <property type="match status" value="1"/>
</dbReference>
<dbReference type="CDD" id="cd12912">
    <property type="entry name" value="PDC2_MCP_like"/>
    <property type="match status" value="1"/>
</dbReference>
<organism evidence="10 11">
    <name type="scientific">Kiloniella spongiae</name>
    <dbReference type="NCBI Taxonomy" id="1489064"/>
    <lineage>
        <taxon>Bacteria</taxon>
        <taxon>Pseudomonadati</taxon>
        <taxon>Pseudomonadota</taxon>
        <taxon>Alphaproteobacteria</taxon>
        <taxon>Rhodospirillales</taxon>
        <taxon>Kiloniellaceae</taxon>
        <taxon>Kiloniella</taxon>
    </lineage>
</organism>
<feature type="domain" description="HAMP" evidence="9">
    <location>
        <begin position="351"/>
        <end position="404"/>
    </location>
</feature>
<keyword evidence="6" id="KW-0472">Membrane</keyword>
<keyword evidence="2" id="KW-1003">Cell membrane</keyword>
<dbReference type="GO" id="GO:0007165">
    <property type="term" value="P:signal transduction"/>
    <property type="evidence" value="ECO:0007669"/>
    <property type="project" value="UniProtKB-KW"/>
</dbReference>
<feature type="domain" description="Methyl-accepting transducer" evidence="7">
    <location>
        <begin position="445"/>
        <end position="681"/>
    </location>
</feature>
<comment type="similarity">
    <text evidence="4">Belongs to the methyl-accepting chemotaxis (MCP) protein family.</text>
</comment>
<keyword evidence="6" id="KW-0812">Transmembrane</keyword>
<dbReference type="PANTHER" id="PTHR32089">
    <property type="entry name" value="METHYL-ACCEPTING CHEMOTAXIS PROTEIN MCPB"/>
    <property type="match status" value="1"/>
</dbReference>
<dbReference type="Gene3D" id="1.10.287.950">
    <property type="entry name" value="Methyl-accepting chemotaxis protein"/>
    <property type="match status" value="1"/>
</dbReference>
<dbReference type="Pfam" id="PF00672">
    <property type="entry name" value="HAMP"/>
    <property type="match status" value="1"/>
</dbReference>
<dbReference type="AlphaFoldDB" id="A0A0H2MZ35"/>
<evidence type="ECO:0000256" key="5">
    <source>
        <dbReference type="PROSITE-ProRule" id="PRU00284"/>
    </source>
</evidence>
<feature type="transmembrane region" description="Helical" evidence="6">
    <location>
        <begin position="330"/>
        <end position="352"/>
    </location>
</feature>
<dbReference type="InterPro" id="IPR004089">
    <property type="entry name" value="MCPsignal_dom"/>
</dbReference>
<keyword evidence="11" id="KW-1185">Reference proteome</keyword>
<dbReference type="InterPro" id="IPR003660">
    <property type="entry name" value="HAMP_dom"/>
</dbReference>